<evidence type="ECO:0000256" key="1">
    <source>
        <dbReference type="SAM" id="Phobius"/>
    </source>
</evidence>
<protein>
    <submittedName>
        <fullName evidence="2">Uncharacterized protein</fullName>
    </submittedName>
</protein>
<evidence type="ECO:0000313" key="2">
    <source>
        <dbReference type="EMBL" id="RIJ49852.1"/>
    </source>
</evidence>
<keyword evidence="1" id="KW-0472">Membrane</keyword>
<evidence type="ECO:0000313" key="3">
    <source>
        <dbReference type="Proteomes" id="UP000265926"/>
    </source>
</evidence>
<keyword evidence="3" id="KW-1185">Reference proteome</keyword>
<accession>A0A399T501</accession>
<keyword evidence="1" id="KW-1133">Transmembrane helix</keyword>
<sequence>MEKYYRGESSLDEERELKQLAPENELPDAEQDMLDFFGQEAILPDGLEEELMRAVEKRRTRSFKIRRLTSMGSAAAVILIVLTVFLDVRNKRISKMENDFRMMEQALLQVSESLQPEEQKQMLVLWVDDDVEIVIN</sequence>
<gene>
    <name evidence="2" type="ORF">D1614_03675</name>
</gene>
<reference evidence="2 3" key="1">
    <citation type="submission" date="2018-08" db="EMBL/GenBank/DDBJ databases">
        <title>Pallidiluteibacterium maritimus gen. nov., sp. nov., isolated from coastal sediment.</title>
        <authorList>
            <person name="Zhou L.Y."/>
        </authorList>
    </citation>
    <scope>NUCLEOTIDE SEQUENCE [LARGE SCALE GENOMIC DNA]</scope>
    <source>
        <strain evidence="2 3">XSD2</strain>
    </source>
</reference>
<proteinExistence type="predicted"/>
<dbReference type="Proteomes" id="UP000265926">
    <property type="component" value="Unassembled WGS sequence"/>
</dbReference>
<dbReference type="EMBL" id="QWGR01000002">
    <property type="protein sequence ID" value="RIJ49852.1"/>
    <property type="molecule type" value="Genomic_DNA"/>
</dbReference>
<feature type="transmembrane region" description="Helical" evidence="1">
    <location>
        <begin position="68"/>
        <end position="86"/>
    </location>
</feature>
<dbReference type="AlphaFoldDB" id="A0A399T501"/>
<keyword evidence="1" id="KW-0812">Transmembrane</keyword>
<comment type="caution">
    <text evidence="2">The sequence shown here is derived from an EMBL/GenBank/DDBJ whole genome shotgun (WGS) entry which is preliminary data.</text>
</comment>
<organism evidence="2 3">
    <name type="scientific">Maribellus luteus</name>
    <dbReference type="NCBI Taxonomy" id="2305463"/>
    <lineage>
        <taxon>Bacteria</taxon>
        <taxon>Pseudomonadati</taxon>
        <taxon>Bacteroidota</taxon>
        <taxon>Bacteroidia</taxon>
        <taxon>Marinilabiliales</taxon>
        <taxon>Prolixibacteraceae</taxon>
        <taxon>Maribellus</taxon>
    </lineage>
</organism>
<name>A0A399T501_9BACT</name>